<dbReference type="InterPro" id="IPR013094">
    <property type="entry name" value="AB_hydrolase_3"/>
</dbReference>
<dbReference type="InterPro" id="IPR050300">
    <property type="entry name" value="GDXG_lipolytic_enzyme"/>
</dbReference>
<dbReference type="InterPro" id="IPR029058">
    <property type="entry name" value="AB_hydrolase_fold"/>
</dbReference>
<gene>
    <name evidence="4" type="ORF">EEW87_000215</name>
</gene>
<dbReference type="KEGG" id="jme:EEW87_000215"/>
<evidence type="ECO:0000256" key="1">
    <source>
        <dbReference type="ARBA" id="ARBA00010515"/>
    </source>
</evidence>
<dbReference type="Gene3D" id="3.40.50.1820">
    <property type="entry name" value="alpha/beta hydrolase"/>
    <property type="match status" value="1"/>
</dbReference>
<evidence type="ECO:0000259" key="3">
    <source>
        <dbReference type="Pfam" id="PF07859"/>
    </source>
</evidence>
<dbReference type="SUPFAM" id="SSF53474">
    <property type="entry name" value="alpha/beta-Hydrolases"/>
    <property type="match status" value="1"/>
</dbReference>
<organism evidence="4 5">
    <name type="scientific">Janibacter melonis</name>
    <dbReference type="NCBI Taxonomy" id="262209"/>
    <lineage>
        <taxon>Bacteria</taxon>
        <taxon>Bacillati</taxon>
        <taxon>Actinomycetota</taxon>
        <taxon>Actinomycetes</taxon>
        <taxon>Micrococcales</taxon>
        <taxon>Intrasporangiaceae</taxon>
        <taxon>Janibacter</taxon>
    </lineage>
</organism>
<dbReference type="PANTHER" id="PTHR48081:SF30">
    <property type="entry name" value="ACETYL-HYDROLASE LIPR-RELATED"/>
    <property type="match status" value="1"/>
</dbReference>
<name>A0A5P8FHX2_9MICO</name>
<evidence type="ECO:0000313" key="4">
    <source>
        <dbReference type="EMBL" id="QFQ29077.2"/>
    </source>
</evidence>
<dbReference type="Proteomes" id="UP000271708">
    <property type="component" value="Chromosome"/>
</dbReference>
<dbReference type="EMBL" id="CP044548">
    <property type="protein sequence ID" value="QFQ29077.2"/>
    <property type="molecule type" value="Genomic_DNA"/>
</dbReference>
<reference evidence="4 5" key="1">
    <citation type="submission" date="2019-09" db="EMBL/GenBank/DDBJ databases">
        <title>Complete Genome Sequence of Janibacter melonis M714 with both human health impact and industrial applications.</title>
        <authorList>
            <person name="Jin M."/>
            <person name="Zhao Q.R."/>
        </authorList>
    </citation>
    <scope>NUCLEOTIDE SEQUENCE [LARGE SCALE GENOMIC DNA]</scope>
    <source>
        <strain evidence="4 5">M714</strain>
    </source>
</reference>
<dbReference type="AlphaFoldDB" id="A0A5P8FHX2"/>
<proteinExistence type="inferred from homology"/>
<comment type="similarity">
    <text evidence="1">Belongs to the 'GDXG' lipolytic enzyme family.</text>
</comment>
<feature type="domain" description="Alpha/beta hydrolase fold-3" evidence="3">
    <location>
        <begin position="103"/>
        <end position="303"/>
    </location>
</feature>
<evidence type="ECO:0000256" key="2">
    <source>
        <dbReference type="ARBA" id="ARBA00022801"/>
    </source>
</evidence>
<accession>A0A5P8FHX2</accession>
<protein>
    <submittedName>
        <fullName evidence="4">Alpha/beta hydrolase fold domain-containing protein</fullName>
    </submittedName>
</protein>
<keyword evidence="2 4" id="KW-0378">Hydrolase</keyword>
<dbReference type="PANTHER" id="PTHR48081">
    <property type="entry name" value="AB HYDROLASE SUPERFAMILY PROTEIN C4A8.06C"/>
    <property type="match status" value="1"/>
</dbReference>
<evidence type="ECO:0000313" key="5">
    <source>
        <dbReference type="Proteomes" id="UP000271708"/>
    </source>
</evidence>
<dbReference type="GO" id="GO:0004806">
    <property type="term" value="F:triacylglycerol lipase activity"/>
    <property type="evidence" value="ECO:0007669"/>
    <property type="project" value="TreeGrafter"/>
</dbReference>
<sequence>MSMLRRRDLPLPMTISPEAAEVAHRADSTPHRWPLTPRVTAVLRRRGARERQEAVTAIARRLGVDVTASQVAVTSGGSTVRSLVMTPAVPERAREAGEDEPWVFWVHGGGFCWGSALDGSAVQLAHDLEVPVVSVEYPLAPEHPFPAGLDACVAAYEAHVAQWGPRVLLAGLSAGANLALGVLARLRAAGSPQPVGVLAATPFADLAGHGDSYSGNEGRDAYVRWSGQQERFARAYRGRTGADDPFVSPVHQVWGEPPVPPTLLTSGTRDLFLSDAVRLQRSLRASGGDVELALWEGMWHAFQNDTASPEARECLAETAAFGRQVLRLRD</sequence>
<dbReference type="Pfam" id="PF07859">
    <property type="entry name" value="Abhydrolase_3"/>
    <property type="match status" value="1"/>
</dbReference>